<reference evidence="1" key="1">
    <citation type="submission" date="2014-09" db="EMBL/GenBank/DDBJ databases">
        <authorList>
            <person name="Magalhaes I.L.F."/>
            <person name="Oliveira U."/>
            <person name="Santos F.R."/>
            <person name="Vidigal T.H.D.A."/>
            <person name="Brescovit A.D."/>
            <person name="Santos A.J."/>
        </authorList>
    </citation>
    <scope>NUCLEOTIDE SEQUENCE</scope>
    <source>
        <tissue evidence="1">Shoot tissue taken approximately 20 cm above the soil surface</tissue>
    </source>
</reference>
<accession>A0A0A9CRQ7</accession>
<reference evidence="1" key="2">
    <citation type="journal article" date="2015" name="Data Brief">
        <title>Shoot transcriptome of the giant reed, Arundo donax.</title>
        <authorList>
            <person name="Barrero R.A."/>
            <person name="Guerrero F.D."/>
            <person name="Moolhuijzen P."/>
            <person name="Goolsby J.A."/>
            <person name="Tidwell J."/>
            <person name="Bellgard S.E."/>
            <person name="Bellgard M.I."/>
        </authorList>
    </citation>
    <scope>NUCLEOTIDE SEQUENCE</scope>
    <source>
        <tissue evidence="1">Shoot tissue taken approximately 20 cm above the soil surface</tissue>
    </source>
</reference>
<organism evidence="1">
    <name type="scientific">Arundo donax</name>
    <name type="common">Giant reed</name>
    <name type="synonym">Donax arundinaceus</name>
    <dbReference type="NCBI Taxonomy" id="35708"/>
    <lineage>
        <taxon>Eukaryota</taxon>
        <taxon>Viridiplantae</taxon>
        <taxon>Streptophyta</taxon>
        <taxon>Embryophyta</taxon>
        <taxon>Tracheophyta</taxon>
        <taxon>Spermatophyta</taxon>
        <taxon>Magnoliopsida</taxon>
        <taxon>Liliopsida</taxon>
        <taxon>Poales</taxon>
        <taxon>Poaceae</taxon>
        <taxon>PACMAD clade</taxon>
        <taxon>Arundinoideae</taxon>
        <taxon>Arundineae</taxon>
        <taxon>Arundo</taxon>
    </lineage>
</organism>
<dbReference type="EMBL" id="GBRH01219604">
    <property type="protein sequence ID" value="JAD78291.1"/>
    <property type="molecule type" value="Transcribed_RNA"/>
</dbReference>
<name>A0A0A9CRQ7_ARUDO</name>
<protein>
    <submittedName>
        <fullName evidence="1">Uncharacterized protein</fullName>
    </submittedName>
</protein>
<proteinExistence type="predicted"/>
<sequence>MAKMVDPHTTVVVMYSPDGESGHTRELCSMYAPRAALSSTLSGEPRLVRLHRLNLKVAGDGSAADSPAAAHNIWKLLPHRELKLRAHNHRPRLDNRSYCKRCLRELKFMVVMCWLQRELMGLLKRELIKVLINSQVVCLSESQLVAPRQVKHAGIPLVALPQSELTGVAVVVVVPEDQLVAVIVVVPEPQVVVVLVRLAQDEVVVVRVAEAEVMAVPEAEPMVLAEVVVVLPQRQLRVLPVPEDQLVVRHRRSPRQETHS</sequence>
<evidence type="ECO:0000313" key="1">
    <source>
        <dbReference type="EMBL" id="JAD78291.1"/>
    </source>
</evidence>
<dbReference type="AlphaFoldDB" id="A0A0A9CRQ7"/>